<dbReference type="Proteomes" id="UP000229132">
    <property type="component" value="Unassembled WGS sequence"/>
</dbReference>
<protein>
    <recommendedName>
        <fullName evidence="3">GyrI-like small molecule binding domain-containing protein</fullName>
    </recommendedName>
</protein>
<accession>A0A2J0MLR8</accession>
<comment type="caution">
    <text evidence="1">The sequence shown here is derived from an EMBL/GenBank/DDBJ whole genome shotgun (WGS) entry which is preliminary data.</text>
</comment>
<gene>
    <name evidence="1" type="ORF">COX94_01180</name>
</gene>
<dbReference type="Pfam" id="PF20603">
    <property type="entry name" value="Bact_hydrolase"/>
    <property type="match status" value="1"/>
</dbReference>
<evidence type="ECO:0000313" key="1">
    <source>
        <dbReference type="EMBL" id="PIZ86079.1"/>
    </source>
</evidence>
<organism evidence="1 2">
    <name type="scientific">Candidatus Nomurabacteria bacterium CG_4_10_14_0_2_um_filter_33_9</name>
    <dbReference type="NCBI Taxonomy" id="1974728"/>
    <lineage>
        <taxon>Bacteria</taxon>
        <taxon>Candidatus Nomuraibacteriota</taxon>
    </lineage>
</organism>
<sequence>MTEEKICCPQFDPTPWQDKKITWTDKKFVKGTTTCFMHMPLNMGSMMKKLWSKVEAEQAAPEMIDWIILSDEYSMWKANHYLAVSKEVPGLENTKISGTFLTKVFEGPYKNVKYWYKEMQNLAKRKEVEKNKIYFYYTTCPKCAKKWGKNYVIGFLQIK</sequence>
<evidence type="ECO:0000313" key="2">
    <source>
        <dbReference type="Proteomes" id="UP000229132"/>
    </source>
</evidence>
<reference evidence="2" key="1">
    <citation type="submission" date="2017-09" db="EMBL/GenBank/DDBJ databases">
        <title>Depth-based differentiation of microbial function through sediment-hosted aquifers and enrichment of novel symbionts in the deep terrestrial subsurface.</title>
        <authorList>
            <person name="Probst A.J."/>
            <person name="Ladd B."/>
            <person name="Jarett J.K."/>
            <person name="Geller-Mcgrath D.E."/>
            <person name="Sieber C.M.K."/>
            <person name="Emerson J.B."/>
            <person name="Anantharaman K."/>
            <person name="Thomas B.C."/>
            <person name="Malmstrom R."/>
            <person name="Stieglmeier M."/>
            <person name="Klingl A."/>
            <person name="Woyke T."/>
            <person name="Ryan C.M."/>
            <person name="Banfield J.F."/>
        </authorList>
    </citation>
    <scope>NUCLEOTIDE SEQUENCE [LARGE SCALE GENOMIC DNA]</scope>
</reference>
<evidence type="ECO:0008006" key="3">
    <source>
        <dbReference type="Google" id="ProtNLM"/>
    </source>
</evidence>
<dbReference type="AlphaFoldDB" id="A0A2J0MLR8"/>
<dbReference type="InterPro" id="IPR046766">
    <property type="entry name" value="Bact_hydrolase"/>
</dbReference>
<proteinExistence type="predicted"/>
<dbReference type="EMBL" id="PFOX01000023">
    <property type="protein sequence ID" value="PIZ86079.1"/>
    <property type="molecule type" value="Genomic_DNA"/>
</dbReference>
<name>A0A2J0MLR8_9BACT</name>